<keyword evidence="2" id="KW-0812">Transmembrane</keyword>
<dbReference type="RefSeq" id="WP_029975178.1">
    <property type="nucleotide sequence ID" value="NZ_CP011913.1"/>
</dbReference>
<evidence type="ECO:0000313" key="4">
    <source>
        <dbReference type="EMBL" id="AKN78073.1"/>
    </source>
</evidence>
<dbReference type="Proteomes" id="UP000036185">
    <property type="component" value="Chromosome"/>
</dbReference>
<organism evidence="4 5">
    <name type="scientific">Corynebacterium ulcerans FRC58</name>
    <dbReference type="NCBI Taxonomy" id="1408268"/>
    <lineage>
        <taxon>Bacteria</taxon>
        <taxon>Bacillati</taxon>
        <taxon>Actinomycetota</taxon>
        <taxon>Actinomycetes</taxon>
        <taxon>Mycobacteriales</taxon>
        <taxon>Corynebacteriaceae</taxon>
        <taxon>Corynebacterium</taxon>
    </lineage>
</organism>
<feature type="compositionally biased region" description="Basic and acidic residues" evidence="1">
    <location>
        <begin position="274"/>
        <end position="326"/>
    </location>
</feature>
<dbReference type="EMBL" id="CP011913">
    <property type="protein sequence ID" value="AKN78073.1"/>
    <property type="molecule type" value="Genomic_DNA"/>
</dbReference>
<reference evidence="4 5" key="1">
    <citation type="journal article" date="2014" name="Int. J. Syst. Evol. Microbiol.">
        <title>Draft Genome Sequence of Corynebacterium ulcerans FRC58, Isolated from the Bronchitic Aspiration of a Patient in France.</title>
        <authorList>
            <person name="Silva Ado S."/>
            <person name="Barauna R.A."/>
            <person name="de Sa P.C."/>
            <person name="das Gracas D.A."/>
            <person name="Carneiro A.R."/>
            <person name="Thouvenin M."/>
            <person name="Azevedo V."/>
            <person name="Badell E."/>
            <person name="Guiso N."/>
            <person name="da Silva A.L."/>
            <person name="Ramos R.T."/>
        </authorList>
    </citation>
    <scope>NUCLEOTIDE SEQUENCE [LARGE SCALE GENOMIC DNA]</scope>
    <source>
        <strain evidence="4 5">FRC58</strain>
    </source>
</reference>
<evidence type="ECO:0000256" key="1">
    <source>
        <dbReference type="SAM" id="MobiDB-lite"/>
    </source>
</evidence>
<proteinExistence type="predicted"/>
<keyword evidence="2" id="KW-1133">Transmembrane helix</keyword>
<accession>A0ABM5U4H2</accession>
<feature type="compositionally biased region" description="Basic and acidic residues" evidence="1">
    <location>
        <begin position="239"/>
        <end position="249"/>
    </location>
</feature>
<feature type="chain" id="PRO_5045470020" evidence="3">
    <location>
        <begin position="27"/>
        <end position="369"/>
    </location>
</feature>
<protein>
    <submittedName>
        <fullName evidence="4">Uncharacterized protein</fullName>
    </submittedName>
</protein>
<feature type="region of interest" description="Disordered" evidence="1">
    <location>
        <begin position="261"/>
        <end position="336"/>
    </location>
</feature>
<feature type="region of interest" description="Disordered" evidence="1">
    <location>
        <begin position="226"/>
        <end position="249"/>
    </location>
</feature>
<name>A0ABM5U4H2_CORUL</name>
<keyword evidence="2" id="KW-0472">Membrane</keyword>
<keyword evidence="3" id="KW-0732">Signal</keyword>
<gene>
    <name evidence="4" type="ORF">CulFRC58_2219</name>
</gene>
<feature type="signal peptide" evidence="3">
    <location>
        <begin position="1"/>
        <end position="26"/>
    </location>
</feature>
<evidence type="ECO:0000256" key="2">
    <source>
        <dbReference type="SAM" id="Phobius"/>
    </source>
</evidence>
<keyword evidence="5" id="KW-1185">Reference proteome</keyword>
<feature type="transmembrane region" description="Helical" evidence="2">
    <location>
        <begin position="342"/>
        <end position="367"/>
    </location>
</feature>
<sequence>MKNNRILSLTISALATASVFTASSLAATSPLVTAVASAQTHDAMPGNYMINKADDGSQYLPELNSLVSVAKVRHLYHAASGDQKFEDYKKATDEMRRAHEESENACYLAKARVALAILKVEGNQQAREIDISKVGVDLTESKNALTIVKAMEAKYRTLALNADAETPNRAQISNTHKIANNGADGLQRVISKLESGEETYEYSAYSILDWNVQDRFIEKIKGEHHLGDGENQLTPSKVTDPKGINKDETLKVARENQEKLLKKHGGSDIPAPKPQEKPETPKEDAKPAPEKPKADAEKPKAESDKPKVDTENKAPETKDQDKDKVPPAKSPQISWSPTTWPAWLKAIVSLGGVGLLAGLVHILLPFLPR</sequence>
<evidence type="ECO:0000313" key="5">
    <source>
        <dbReference type="Proteomes" id="UP000036185"/>
    </source>
</evidence>
<evidence type="ECO:0000256" key="3">
    <source>
        <dbReference type="SAM" id="SignalP"/>
    </source>
</evidence>